<reference evidence="1 2" key="1">
    <citation type="journal article" date="2018" name="Elife">
        <title>Discovery and characterization of a prevalent human gut bacterial enzyme sufficient for the inactivation of a family of plant toxins.</title>
        <authorList>
            <person name="Koppel N."/>
            <person name="Bisanz J.E."/>
            <person name="Pandelia M.E."/>
            <person name="Turnbaugh P.J."/>
            <person name="Balskus E.P."/>
        </authorList>
    </citation>
    <scope>NUCLEOTIDE SEQUENCE [LARGE SCALE GENOMIC DNA]</scope>
    <source>
        <strain evidence="1 2">OB21 GAM31</strain>
    </source>
</reference>
<proteinExistence type="predicted"/>
<name>A0A369LHD4_9ACTN</name>
<gene>
    <name evidence="1" type="ORF">C1881_05025</name>
</gene>
<comment type="caution">
    <text evidence="1">The sequence shown here is derived from an EMBL/GenBank/DDBJ whole genome shotgun (WGS) entry which is preliminary data.</text>
</comment>
<evidence type="ECO:0000313" key="1">
    <source>
        <dbReference type="EMBL" id="RDB59041.1"/>
    </source>
</evidence>
<dbReference type="AlphaFoldDB" id="A0A369LHD4"/>
<sequence>MDDCVNAYLYCGGTSEGYSDSPEILRTLRDRAFPEDANVRRAEALWREKATAYCVSFDVQVSEIDVITDYYPVEEKTDIYYALACVLADVLNAGSVRRLQMLYTPIVLKRGVVIPPQFLQVSEICNLDWDWDCKR</sequence>
<dbReference type="Proteomes" id="UP000253975">
    <property type="component" value="Unassembled WGS sequence"/>
</dbReference>
<protein>
    <submittedName>
        <fullName evidence="1">Uncharacterized protein</fullName>
    </submittedName>
</protein>
<dbReference type="EMBL" id="PPTO01000006">
    <property type="protein sequence ID" value="RDB59041.1"/>
    <property type="molecule type" value="Genomic_DNA"/>
</dbReference>
<accession>A0A369LHD4</accession>
<organism evidence="1 2">
    <name type="scientific">Slackia isoflavoniconvertens</name>
    <dbReference type="NCBI Taxonomy" id="572010"/>
    <lineage>
        <taxon>Bacteria</taxon>
        <taxon>Bacillati</taxon>
        <taxon>Actinomycetota</taxon>
        <taxon>Coriobacteriia</taxon>
        <taxon>Eggerthellales</taxon>
        <taxon>Eggerthellaceae</taxon>
        <taxon>Slackia</taxon>
    </lineage>
</organism>
<evidence type="ECO:0000313" key="2">
    <source>
        <dbReference type="Proteomes" id="UP000253975"/>
    </source>
</evidence>